<evidence type="ECO:0000313" key="3">
    <source>
        <dbReference type="WBParaSite" id="TREG1_35700.1"/>
    </source>
</evidence>
<organism evidence="2 3">
    <name type="scientific">Trichobilharzia regenti</name>
    <name type="common">Nasal bird schistosome</name>
    <dbReference type="NCBI Taxonomy" id="157069"/>
    <lineage>
        <taxon>Eukaryota</taxon>
        <taxon>Metazoa</taxon>
        <taxon>Spiralia</taxon>
        <taxon>Lophotrochozoa</taxon>
        <taxon>Platyhelminthes</taxon>
        <taxon>Trematoda</taxon>
        <taxon>Digenea</taxon>
        <taxon>Strigeidida</taxon>
        <taxon>Schistosomatoidea</taxon>
        <taxon>Schistosomatidae</taxon>
        <taxon>Trichobilharzia</taxon>
    </lineage>
</organism>
<keyword evidence="1" id="KW-0472">Membrane</keyword>
<keyword evidence="1" id="KW-1133">Transmembrane helix</keyword>
<proteinExistence type="predicted"/>
<dbReference type="Proteomes" id="UP000050795">
    <property type="component" value="Unassembled WGS sequence"/>
</dbReference>
<accession>A0AA85JJ98</accession>
<sequence>MELHIQNMQVYPLLLRLPAVKPTNAYYLILMVLKGLLGRLNYCPNEKSLTSTEFDVKSCSFQPFEDKYSGNYFLDIMRLFIPILFMHLIAITSIELFVY</sequence>
<evidence type="ECO:0000256" key="1">
    <source>
        <dbReference type="SAM" id="Phobius"/>
    </source>
</evidence>
<feature type="transmembrane region" description="Helical" evidence="1">
    <location>
        <begin position="79"/>
        <end position="98"/>
    </location>
</feature>
<evidence type="ECO:0000313" key="2">
    <source>
        <dbReference type="Proteomes" id="UP000050795"/>
    </source>
</evidence>
<keyword evidence="2" id="KW-1185">Reference proteome</keyword>
<protein>
    <submittedName>
        <fullName evidence="3">Uncharacterized protein</fullName>
    </submittedName>
</protein>
<reference evidence="2" key="1">
    <citation type="submission" date="2022-06" db="EMBL/GenBank/DDBJ databases">
        <authorList>
            <person name="Berger JAMES D."/>
            <person name="Berger JAMES D."/>
        </authorList>
    </citation>
    <scope>NUCLEOTIDE SEQUENCE [LARGE SCALE GENOMIC DNA]</scope>
</reference>
<keyword evidence="1" id="KW-0812">Transmembrane</keyword>
<dbReference type="AlphaFoldDB" id="A0AA85JJ98"/>
<dbReference type="WBParaSite" id="TREG1_35700.1">
    <property type="protein sequence ID" value="TREG1_35700.1"/>
    <property type="gene ID" value="TREG1_35700"/>
</dbReference>
<reference evidence="3" key="2">
    <citation type="submission" date="2023-11" db="UniProtKB">
        <authorList>
            <consortium name="WormBaseParasite"/>
        </authorList>
    </citation>
    <scope>IDENTIFICATION</scope>
</reference>
<name>A0AA85JJ98_TRIRE</name>